<name>A0ABW3JR02_9FLAO</name>
<sequence length="125" mass="14254">MGIQRKTKSLALILNEFEQKQGAISVTELIKKLGDEMNKTTIYRVLERLEDDGVVHSFIGESGIKWYAKCNNCTHHAHKDVHPHFQCVRCGNTNCLEVNYKFPEIDGYKIETVNLLLIGTCKDCL</sequence>
<evidence type="ECO:0000256" key="2">
    <source>
        <dbReference type="ARBA" id="ARBA00020910"/>
    </source>
</evidence>
<dbReference type="InterPro" id="IPR036390">
    <property type="entry name" value="WH_DNA-bd_sf"/>
</dbReference>
<dbReference type="InterPro" id="IPR036388">
    <property type="entry name" value="WH-like_DNA-bd_sf"/>
</dbReference>
<dbReference type="Gene3D" id="1.10.10.10">
    <property type="entry name" value="Winged helix-like DNA-binding domain superfamily/Winged helix DNA-binding domain"/>
    <property type="match status" value="1"/>
</dbReference>
<reference evidence="4" key="1">
    <citation type="journal article" date="2019" name="Int. J. Syst. Evol. Microbiol.">
        <title>The Global Catalogue of Microorganisms (GCM) 10K type strain sequencing project: providing services to taxonomists for standard genome sequencing and annotation.</title>
        <authorList>
            <consortium name="The Broad Institute Genomics Platform"/>
            <consortium name="The Broad Institute Genome Sequencing Center for Infectious Disease"/>
            <person name="Wu L."/>
            <person name="Ma J."/>
        </authorList>
    </citation>
    <scope>NUCLEOTIDE SEQUENCE [LARGE SCALE GENOMIC DNA]</scope>
    <source>
        <strain evidence="4">CCUG 60527</strain>
    </source>
</reference>
<organism evidence="3 4">
    <name type="scientific">Tenacibaculum geojense</name>
    <dbReference type="NCBI Taxonomy" id="915352"/>
    <lineage>
        <taxon>Bacteria</taxon>
        <taxon>Pseudomonadati</taxon>
        <taxon>Bacteroidota</taxon>
        <taxon>Flavobacteriia</taxon>
        <taxon>Flavobacteriales</taxon>
        <taxon>Flavobacteriaceae</taxon>
        <taxon>Tenacibaculum</taxon>
    </lineage>
</organism>
<dbReference type="SUPFAM" id="SSF46785">
    <property type="entry name" value="Winged helix' DNA-binding domain"/>
    <property type="match status" value="1"/>
</dbReference>
<evidence type="ECO:0000256" key="1">
    <source>
        <dbReference type="ARBA" id="ARBA00011738"/>
    </source>
</evidence>
<comment type="subunit">
    <text evidence="1">Homodimer.</text>
</comment>
<dbReference type="Pfam" id="PF01475">
    <property type="entry name" value="FUR"/>
    <property type="match status" value="1"/>
</dbReference>
<dbReference type="InterPro" id="IPR002481">
    <property type="entry name" value="FUR"/>
</dbReference>
<proteinExistence type="predicted"/>
<dbReference type="RefSeq" id="WP_386105716.1">
    <property type="nucleotide sequence ID" value="NZ_JBHTJR010000022.1"/>
</dbReference>
<evidence type="ECO:0000313" key="4">
    <source>
        <dbReference type="Proteomes" id="UP001597062"/>
    </source>
</evidence>
<dbReference type="PANTHER" id="PTHR33202">
    <property type="entry name" value="ZINC UPTAKE REGULATION PROTEIN"/>
    <property type="match status" value="1"/>
</dbReference>
<keyword evidence="4" id="KW-1185">Reference proteome</keyword>
<protein>
    <recommendedName>
        <fullName evidence="2">Ferric uptake regulation protein</fullName>
    </recommendedName>
</protein>
<comment type="caution">
    <text evidence="3">The sequence shown here is derived from an EMBL/GenBank/DDBJ whole genome shotgun (WGS) entry which is preliminary data.</text>
</comment>
<dbReference type="Proteomes" id="UP001597062">
    <property type="component" value="Unassembled WGS sequence"/>
</dbReference>
<dbReference type="PANTHER" id="PTHR33202:SF2">
    <property type="entry name" value="FERRIC UPTAKE REGULATION PROTEIN"/>
    <property type="match status" value="1"/>
</dbReference>
<evidence type="ECO:0000313" key="3">
    <source>
        <dbReference type="EMBL" id="MFD0992429.1"/>
    </source>
</evidence>
<dbReference type="EMBL" id="JBHTJR010000022">
    <property type="protein sequence ID" value="MFD0992429.1"/>
    <property type="molecule type" value="Genomic_DNA"/>
</dbReference>
<accession>A0ABW3JR02</accession>
<gene>
    <name evidence="3" type="ORF">ACFQ1U_04360</name>
</gene>